<dbReference type="AlphaFoldDB" id="A0A2G5T6D6"/>
<dbReference type="InterPro" id="IPR033379">
    <property type="entry name" value="Acid_Pase_AS"/>
</dbReference>
<gene>
    <name evidence="4" type="primary">Cnig_chr_V.g16643</name>
    <name evidence="4" type="ORF">B9Z55_016643</name>
</gene>
<comment type="catalytic activity">
    <reaction evidence="1">
        <text>a phosphate monoester + H2O = an alcohol + phosphate</text>
        <dbReference type="Rhea" id="RHEA:15017"/>
        <dbReference type="ChEBI" id="CHEBI:15377"/>
        <dbReference type="ChEBI" id="CHEBI:30879"/>
        <dbReference type="ChEBI" id="CHEBI:43474"/>
        <dbReference type="ChEBI" id="CHEBI:67140"/>
        <dbReference type="EC" id="3.1.3.2"/>
    </reaction>
</comment>
<accession>A0A2G5T6D6</accession>
<dbReference type="Pfam" id="PF00328">
    <property type="entry name" value="His_Phos_2"/>
    <property type="match status" value="1"/>
</dbReference>
<feature type="signal peptide" evidence="3">
    <location>
        <begin position="1"/>
        <end position="16"/>
    </location>
</feature>
<dbReference type="InterPro" id="IPR029033">
    <property type="entry name" value="His_PPase_superfam"/>
</dbReference>
<dbReference type="Proteomes" id="UP000230233">
    <property type="component" value="Chromosome V"/>
</dbReference>
<dbReference type="InterPro" id="IPR050645">
    <property type="entry name" value="Histidine_acid_phosphatase"/>
</dbReference>
<reference evidence="5" key="1">
    <citation type="submission" date="2017-10" db="EMBL/GenBank/DDBJ databases">
        <title>Rapid genome shrinkage in a self-fertile nematode reveals novel sperm competition proteins.</title>
        <authorList>
            <person name="Yin D."/>
            <person name="Schwarz E.M."/>
            <person name="Thomas C.G."/>
            <person name="Felde R.L."/>
            <person name="Korf I.F."/>
            <person name="Cutter A.D."/>
            <person name="Schartner C.M."/>
            <person name="Ralston E.J."/>
            <person name="Meyer B.J."/>
            <person name="Haag E.S."/>
        </authorList>
    </citation>
    <scope>NUCLEOTIDE SEQUENCE [LARGE SCALE GENOMIC DNA]</scope>
    <source>
        <strain evidence="5">JU1422</strain>
    </source>
</reference>
<dbReference type="SUPFAM" id="SSF53254">
    <property type="entry name" value="Phosphoglycerate mutase-like"/>
    <property type="match status" value="1"/>
</dbReference>
<dbReference type="OrthoDB" id="258392at2759"/>
<feature type="chain" id="PRO_5013680508" evidence="3">
    <location>
        <begin position="17"/>
        <end position="377"/>
    </location>
</feature>
<evidence type="ECO:0000256" key="1">
    <source>
        <dbReference type="ARBA" id="ARBA00000032"/>
    </source>
</evidence>
<dbReference type="PANTHER" id="PTHR11567:SF194">
    <property type="entry name" value="LYSOSOMAL ACID PHOSPHATASE"/>
    <property type="match status" value="1"/>
</dbReference>
<dbReference type="CDD" id="cd07061">
    <property type="entry name" value="HP_HAP_like"/>
    <property type="match status" value="1"/>
</dbReference>
<name>A0A2G5T6D6_9PELO</name>
<proteinExistence type="inferred from homology"/>
<evidence type="ECO:0000313" key="4">
    <source>
        <dbReference type="EMBL" id="PIC22671.1"/>
    </source>
</evidence>
<dbReference type="GO" id="GO:0003993">
    <property type="term" value="F:acid phosphatase activity"/>
    <property type="evidence" value="ECO:0007669"/>
    <property type="project" value="UniProtKB-EC"/>
</dbReference>
<evidence type="ECO:0000313" key="5">
    <source>
        <dbReference type="Proteomes" id="UP000230233"/>
    </source>
</evidence>
<evidence type="ECO:0000256" key="2">
    <source>
        <dbReference type="ARBA" id="ARBA00005375"/>
    </source>
</evidence>
<comment type="similarity">
    <text evidence="2">Belongs to the histidine acid phosphatase family.</text>
</comment>
<evidence type="ECO:0000256" key="3">
    <source>
        <dbReference type="SAM" id="SignalP"/>
    </source>
</evidence>
<sequence length="377" mass="43239">MIRILLLSSMFTYVYGANLIMMQAIWRHGDRAPGDLPYPKDRYNETYWPRGWDQLTNKGIWQSVELGIWLRQRYGATVLPIFNKDKVFILSSDSERAIETAQGVSAGLFPPVDDRVWESSYLRYWQPTPIQTAYGTIDALLRPTKVDCPAYDLANEQEESPIAAQINSEYGQMFKWLQNTTGMESIDFWNINDLYDIQRELDHNMPQPSWLNQVFNGTTIMDHIRELKRITRNQEFNSPTKAKFRGGYLVNEFLKNMEDFKANKTEKNVMMYSSHDGTLSALLYALNVSNDQLVPYTATVLFELYDDDTVQLFYKNTTGTAYPLAIPGCLQICPYSNFLALLENVRVRSLDALYSLCGTYNSSTSSRAVATTTTPHS</sequence>
<dbReference type="InterPro" id="IPR000560">
    <property type="entry name" value="His_Pase_clade-2"/>
</dbReference>
<keyword evidence="5" id="KW-1185">Reference proteome</keyword>
<comment type="caution">
    <text evidence="4">The sequence shown here is derived from an EMBL/GenBank/DDBJ whole genome shotgun (WGS) entry which is preliminary data.</text>
</comment>
<dbReference type="Gene3D" id="3.40.50.1240">
    <property type="entry name" value="Phosphoglycerate mutase-like"/>
    <property type="match status" value="1"/>
</dbReference>
<dbReference type="EMBL" id="PDUG01000005">
    <property type="protein sequence ID" value="PIC22671.1"/>
    <property type="molecule type" value="Genomic_DNA"/>
</dbReference>
<organism evidence="4 5">
    <name type="scientific">Caenorhabditis nigoni</name>
    <dbReference type="NCBI Taxonomy" id="1611254"/>
    <lineage>
        <taxon>Eukaryota</taxon>
        <taxon>Metazoa</taxon>
        <taxon>Ecdysozoa</taxon>
        <taxon>Nematoda</taxon>
        <taxon>Chromadorea</taxon>
        <taxon>Rhabditida</taxon>
        <taxon>Rhabditina</taxon>
        <taxon>Rhabditomorpha</taxon>
        <taxon>Rhabditoidea</taxon>
        <taxon>Rhabditidae</taxon>
        <taxon>Peloderinae</taxon>
        <taxon>Caenorhabditis</taxon>
    </lineage>
</organism>
<dbReference type="PANTHER" id="PTHR11567">
    <property type="entry name" value="ACID PHOSPHATASE-RELATED"/>
    <property type="match status" value="1"/>
</dbReference>
<protein>
    <submittedName>
        <fullName evidence="4">Uncharacterized protein</fullName>
    </submittedName>
</protein>
<dbReference type="STRING" id="1611254.A0A2G5T6D6"/>
<dbReference type="PROSITE" id="PS00616">
    <property type="entry name" value="HIS_ACID_PHOSPHAT_1"/>
    <property type="match status" value="1"/>
</dbReference>
<keyword evidence="3" id="KW-0732">Signal</keyword>